<keyword evidence="3 8" id="KW-0378">Hydrolase</keyword>
<evidence type="ECO:0000256" key="3">
    <source>
        <dbReference type="ARBA" id="ARBA00022801"/>
    </source>
</evidence>
<dbReference type="Pfam" id="PF00150">
    <property type="entry name" value="Cellulase"/>
    <property type="match status" value="1"/>
</dbReference>
<keyword evidence="6 8" id="KW-0326">Glycosidase</keyword>
<feature type="domain" description="Glycoside hydrolase family 5" evidence="9">
    <location>
        <begin position="27"/>
        <end position="391"/>
    </location>
</feature>
<dbReference type="PANTHER" id="PTHR35923">
    <property type="entry name" value="MAJOR EXTRACELLULAR ENDOGLUCANASE"/>
    <property type="match status" value="1"/>
</dbReference>
<dbReference type="Proteomes" id="UP000319732">
    <property type="component" value="Unassembled WGS sequence"/>
</dbReference>
<organism evidence="10 11">
    <name type="scientific">Exilibacterium tricleocarpae</name>
    <dbReference type="NCBI Taxonomy" id="2591008"/>
    <lineage>
        <taxon>Bacteria</taxon>
        <taxon>Pseudomonadati</taxon>
        <taxon>Pseudomonadota</taxon>
        <taxon>Gammaproteobacteria</taxon>
        <taxon>Cellvibrionales</taxon>
        <taxon>Cellvibrionaceae</taxon>
        <taxon>Exilibacterium</taxon>
    </lineage>
</organism>
<comment type="catalytic activity">
    <reaction evidence="1">
        <text>Endohydrolysis of (1-&gt;4)-beta-D-glucosidic linkages in cellulose, lichenin and cereal beta-D-glucans.</text>
        <dbReference type="EC" id="3.2.1.4"/>
    </reaction>
</comment>
<accession>A0A545SSW2</accession>
<name>A0A545SSW2_9GAMM</name>
<keyword evidence="5" id="KW-0119">Carbohydrate metabolism</keyword>
<dbReference type="GO" id="GO:0030245">
    <property type="term" value="P:cellulose catabolic process"/>
    <property type="evidence" value="ECO:0007669"/>
    <property type="project" value="UniProtKB-KW"/>
</dbReference>
<dbReference type="GO" id="GO:0008810">
    <property type="term" value="F:cellulase activity"/>
    <property type="evidence" value="ECO:0007669"/>
    <property type="project" value="UniProtKB-EC"/>
</dbReference>
<evidence type="ECO:0000313" key="11">
    <source>
        <dbReference type="Proteomes" id="UP000319732"/>
    </source>
</evidence>
<dbReference type="Gene3D" id="3.20.20.80">
    <property type="entry name" value="Glycosidases"/>
    <property type="match status" value="1"/>
</dbReference>
<dbReference type="AlphaFoldDB" id="A0A545SSW2"/>
<keyword evidence="7" id="KW-0624">Polysaccharide degradation</keyword>
<dbReference type="EMBL" id="VHSG01000031">
    <property type="protein sequence ID" value="TQV68061.1"/>
    <property type="molecule type" value="Genomic_DNA"/>
</dbReference>
<evidence type="ECO:0000259" key="9">
    <source>
        <dbReference type="Pfam" id="PF00150"/>
    </source>
</evidence>
<dbReference type="SUPFAM" id="SSF51445">
    <property type="entry name" value="(Trans)glycosidases"/>
    <property type="match status" value="1"/>
</dbReference>
<evidence type="ECO:0000256" key="7">
    <source>
        <dbReference type="ARBA" id="ARBA00023326"/>
    </source>
</evidence>
<evidence type="ECO:0000256" key="8">
    <source>
        <dbReference type="RuleBase" id="RU361153"/>
    </source>
</evidence>
<comment type="similarity">
    <text evidence="8">Belongs to the glycosyl hydrolase 5 (cellulase A) family.</text>
</comment>
<evidence type="ECO:0000256" key="2">
    <source>
        <dbReference type="ARBA" id="ARBA00012601"/>
    </source>
</evidence>
<keyword evidence="4" id="KW-0136">Cellulose degradation</keyword>
<dbReference type="OrthoDB" id="1153097at2"/>
<dbReference type="EC" id="3.2.1.4" evidence="2"/>
<evidence type="ECO:0000256" key="4">
    <source>
        <dbReference type="ARBA" id="ARBA00023001"/>
    </source>
</evidence>
<dbReference type="InterPro" id="IPR017853">
    <property type="entry name" value="GH"/>
</dbReference>
<sequence length="450" mass="50297">MVACGVDPTPLPGGDDWLTTSGNQIVDAGGDAVWLTGANWFGFNTSERVFHGLWSVNLENLVEGVAERGINLLRVPIGTELLKEWKSGVFKPTNVNLAANPKLQGKNSLEIFDRFLAVAKACGVKVMLDVHHPDQNNSGHTYWGWAKGDITVADFYDTWEWLAERYKNDDTIIAFDLQNEPHGVPNGNLGNDIQKDPNESWESYCTRKPASQRTDFAKWDNSTDSNNWKHVAQTAASRILAIHPDVLILVEGIEVYARYGKWVNNKSSPVPGQGDQCYDFNWWGGNLRGVRDVEVQVPGHQAQIMYSPHDYGPLVFRQPWFESEFDRNSLRAEVWEPNWLYIHNELISPLLIGEWGGFMDGGDNQKWMEALRDEIAELRLHHTFWAINPNSGDTGGLLENDWVSWDEAKYNLLKPALWQTGGGKFIGLDHAGKLGGTAGTGVSLGEVQAP</sequence>
<evidence type="ECO:0000313" key="10">
    <source>
        <dbReference type="EMBL" id="TQV68061.1"/>
    </source>
</evidence>
<evidence type="ECO:0000256" key="6">
    <source>
        <dbReference type="ARBA" id="ARBA00023295"/>
    </source>
</evidence>
<dbReference type="PANTHER" id="PTHR35923:SF2">
    <property type="entry name" value="ENDOGLUCANASE"/>
    <property type="match status" value="1"/>
</dbReference>
<evidence type="ECO:0000256" key="1">
    <source>
        <dbReference type="ARBA" id="ARBA00000966"/>
    </source>
</evidence>
<gene>
    <name evidence="10" type="ORF">FKG94_24250</name>
</gene>
<reference evidence="10 11" key="1">
    <citation type="submission" date="2019-06" db="EMBL/GenBank/DDBJ databases">
        <title>Whole genome sequence for Cellvibrionaceae sp. R142.</title>
        <authorList>
            <person name="Wang G."/>
        </authorList>
    </citation>
    <scope>NUCLEOTIDE SEQUENCE [LARGE SCALE GENOMIC DNA]</scope>
    <source>
        <strain evidence="10 11">R142</strain>
    </source>
</reference>
<dbReference type="PROSITE" id="PS00659">
    <property type="entry name" value="GLYCOSYL_HYDROL_F5"/>
    <property type="match status" value="1"/>
</dbReference>
<protein>
    <recommendedName>
        <fullName evidence="2">cellulase</fullName>
        <ecNumber evidence="2">3.2.1.4</ecNumber>
    </recommendedName>
</protein>
<proteinExistence type="inferred from homology"/>
<evidence type="ECO:0000256" key="5">
    <source>
        <dbReference type="ARBA" id="ARBA00023277"/>
    </source>
</evidence>
<comment type="caution">
    <text evidence="10">The sequence shown here is derived from an EMBL/GenBank/DDBJ whole genome shotgun (WGS) entry which is preliminary data.</text>
</comment>
<dbReference type="InterPro" id="IPR018087">
    <property type="entry name" value="Glyco_hydro_5_CS"/>
</dbReference>
<keyword evidence="11" id="KW-1185">Reference proteome</keyword>
<dbReference type="InterPro" id="IPR001547">
    <property type="entry name" value="Glyco_hydro_5"/>
</dbReference>